<keyword evidence="3" id="KW-1185">Reference proteome</keyword>
<organism evidence="2 3">
    <name type="scientific">Triticum urartu</name>
    <name type="common">Red wild einkorn</name>
    <name type="synonym">Crithodium urartu</name>
    <dbReference type="NCBI Taxonomy" id="4572"/>
    <lineage>
        <taxon>Eukaryota</taxon>
        <taxon>Viridiplantae</taxon>
        <taxon>Streptophyta</taxon>
        <taxon>Embryophyta</taxon>
        <taxon>Tracheophyta</taxon>
        <taxon>Spermatophyta</taxon>
        <taxon>Magnoliopsida</taxon>
        <taxon>Liliopsida</taxon>
        <taxon>Poales</taxon>
        <taxon>Poaceae</taxon>
        <taxon>BOP clade</taxon>
        <taxon>Pooideae</taxon>
        <taxon>Triticodae</taxon>
        <taxon>Triticeae</taxon>
        <taxon>Triticinae</taxon>
        <taxon>Triticum</taxon>
    </lineage>
</organism>
<protein>
    <submittedName>
        <fullName evidence="2">Uncharacterized protein</fullName>
    </submittedName>
</protein>
<sequence>MCGCSSCGTLEGLSDSCYHCMAKGHMVVDMASSPHQASPGVRLPRQEGDNMDREHGACSMRSMDPCSDLLDT</sequence>
<evidence type="ECO:0000256" key="1">
    <source>
        <dbReference type="SAM" id="MobiDB-lite"/>
    </source>
</evidence>
<reference evidence="2" key="2">
    <citation type="submission" date="2018-03" db="EMBL/GenBank/DDBJ databases">
        <title>The Triticum urartu genome reveals the dynamic nature of wheat genome evolution.</title>
        <authorList>
            <person name="Ling H."/>
            <person name="Ma B."/>
            <person name="Shi X."/>
            <person name="Liu H."/>
            <person name="Dong L."/>
            <person name="Sun H."/>
            <person name="Cao Y."/>
            <person name="Gao Q."/>
            <person name="Zheng S."/>
            <person name="Li Y."/>
            <person name="Yu Y."/>
            <person name="Du H."/>
            <person name="Qi M."/>
            <person name="Li Y."/>
            <person name="Yu H."/>
            <person name="Cui Y."/>
            <person name="Wang N."/>
            <person name="Chen C."/>
            <person name="Wu H."/>
            <person name="Zhao Y."/>
            <person name="Zhang J."/>
            <person name="Li Y."/>
            <person name="Zhou W."/>
            <person name="Zhang B."/>
            <person name="Hu W."/>
            <person name="Eijk M."/>
            <person name="Tang J."/>
            <person name="Witsenboer H."/>
            <person name="Zhao S."/>
            <person name="Li Z."/>
            <person name="Zhang A."/>
            <person name="Wang D."/>
            <person name="Liang C."/>
        </authorList>
    </citation>
    <scope>NUCLEOTIDE SEQUENCE [LARGE SCALE GENOMIC DNA]</scope>
    <source>
        <strain evidence="2">cv. G1812</strain>
    </source>
</reference>
<evidence type="ECO:0000313" key="2">
    <source>
        <dbReference type="EnsemblPlants" id="TuG1812G0500005581.01.T01.cds361734"/>
    </source>
</evidence>
<dbReference type="Gramene" id="TuG1812G0500005581.01.T01">
    <property type="protein sequence ID" value="TuG1812G0500005581.01.T01.cds361734"/>
    <property type="gene ID" value="TuG1812G0500005581.01"/>
</dbReference>
<reference evidence="3" key="1">
    <citation type="journal article" date="2013" name="Nature">
        <title>Draft genome of the wheat A-genome progenitor Triticum urartu.</title>
        <authorList>
            <person name="Ling H.Q."/>
            <person name="Zhao S."/>
            <person name="Liu D."/>
            <person name="Wang J."/>
            <person name="Sun H."/>
            <person name="Zhang C."/>
            <person name="Fan H."/>
            <person name="Li D."/>
            <person name="Dong L."/>
            <person name="Tao Y."/>
            <person name="Gao C."/>
            <person name="Wu H."/>
            <person name="Li Y."/>
            <person name="Cui Y."/>
            <person name="Guo X."/>
            <person name="Zheng S."/>
            <person name="Wang B."/>
            <person name="Yu K."/>
            <person name="Liang Q."/>
            <person name="Yang W."/>
            <person name="Lou X."/>
            <person name="Chen J."/>
            <person name="Feng M."/>
            <person name="Jian J."/>
            <person name="Zhang X."/>
            <person name="Luo G."/>
            <person name="Jiang Y."/>
            <person name="Liu J."/>
            <person name="Wang Z."/>
            <person name="Sha Y."/>
            <person name="Zhang B."/>
            <person name="Wu H."/>
            <person name="Tang D."/>
            <person name="Shen Q."/>
            <person name="Xue P."/>
            <person name="Zou S."/>
            <person name="Wang X."/>
            <person name="Liu X."/>
            <person name="Wang F."/>
            <person name="Yang Y."/>
            <person name="An X."/>
            <person name="Dong Z."/>
            <person name="Zhang K."/>
            <person name="Zhang X."/>
            <person name="Luo M.C."/>
            <person name="Dvorak J."/>
            <person name="Tong Y."/>
            <person name="Wang J."/>
            <person name="Yang H."/>
            <person name="Li Z."/>
            <person name="Wang D."/>
            <person name="Zhang A."/>
            <person name="Wang J."/>
        </authorList>
    </citation>
    <scope>NUCLEOTIDE SEQUENCE</scope>
    <source>
        <strain evidence="3">cv. G1812</strain>
    </source>
</reference>
<feature type="region of interest" description="Disordered" evidence="1">
    <location>
        <begin position="31"/>
        <end position="72"/>
    </location>
</feature>
<dbReference type="AlphaFoldDB" id="A0A8R7ULY0"/>
<reference evidence="2" key="3">
    <citation type="submission" date="2022-06" db="UniProtKB">
        <authorList>
            <consortium name="EnsemblPlants"/>
        </authorList>
    </citation>
    <scope>IDENTIFICATION</scope>
</reference>
<dbReference type="EnsemblPlants" id="TuG1812G0500005581.01.T01">
    <property type="protein sequence ID" value="TuG1812G0500005581.01.T01.cds361734"/>
    <property type="gene ID" value="TuG1812G0500005581.01"/>
</dbReference>
<accession>A0A8R7ULY0</accession>
<name>A0A8R7ULY0_TRIUA</name>
<feature type="compositionally biased region" description="Basic and acidic residues" evidence="1">
    <location>
        <begin position="44"/>
        <end position="56"/>
    </location>
</feature>
<dbReference type="Proteomes" id="UP000015106">
    <property type="component" value="Chromosome 5"/>
</dbReference>
<evidence type="ECO:0000313" key="3">
    <source>
        <dbReference type="Proteomes" id="UP000015106"/>
    </source>
</evidence>
<proteinExistence type="predicted"/>